<gene>
    <name evidence="4" type="ORF">HWN40_03695</name>
</gene>
<organism evidence="4 5">
    <name type="scientific">Methanolobus zinderi</name>
    <dbReference type="NCBI Taxonomy" id="536044"/>
    <lineage>
        <taxon>Archaea</taxon>
        <taxon>Methanobacteriati</taxon>
        <taxon>Methanobacteriota</taxon>
        <taxon>Stenosarchaea group</taxon>
        <taxon>Methanomicrobia</taxon>
        <taxon>Methanosarcinales</taxon>
        <taxon>Methanosarcinaceae</taxon>
        <taxon>Methanolobus</taxon>
    </lineage>
</organism>
<dbReference type="PANTHER" id="PTHR43637">
    <property type="entry name" value="UPF0273 PROTEIN TM_0370"/>
    <property type="match status" value="1"/>
</dbReference>
<evidence type="ECO:0000313" key="5">
    <source>
        <dbReference type="Proteomes" id="UP000509594"/>
    </source>
</evidence>
<evidence type="ECO:0000256" key="2">
    <source>
        <dbReference type="ARBA" id="ARBA00022840"/>
    </source>
</evidence>
<evidence type="ECO:0000313" key="4">
    <source>
        <dbReference type="EMBL" id="QLC49428.1"/>
    </source>
</evidence>
<keyword evidence="5" id="KW-1185">Reference proteome</keyword>
<sequence>MNVQRVATGISELDSLLEGGYPKGHGMLVSGPPGAGKTILATHFLHQSCKDGKKCMLMLTHVNVESFLEQAENIGFDFRRCLENGTLLITKSFEVRTNKIQNASRLGSGIGFVEKDCVENVQEIPDDIEVVVIDNLDMLSLYHNVEEFADKFFTINDLLSTKRCTSLFLIGQEESGIKHSIAEHIAFGSLMLYTNRDERTGKGIRQLYIPKMRCTNISLEPVSFRITPAGIKIENIFQRDEILRDALESAV</sequence>
<dbReference type="InterPro" id="IPR027417">
    <property type="entry name" value="P-loop_NTPase"/>
</dbReference>
<reference evidence="4 5" key="1">
    <citation type="submission" date="2020-06" db="EMBL/GenBank/DDBJ databases">
        <title>Methanolobus halotolerans sp. nov., isolated from a saline lake Tus in Siberia.</title>
        <authorList>
            <person name="Shen Y."/>
            <person name="Chen S.-C."/>
            <person name="Lai M.-C."/>
            <person name="Huang H.-H."/>
            <person name="Chiu H.-H."/>
            <person name="Tang S.-L."/>
            <person name="Rogozin D.Y."/>
            <person name="Degermendzhy A.G."/>
        </authorList>
    </citation>
    <scope>NUCLEOTIDE SEQUENCE [LARGE SCALE GENOMIC DNA]</scope>
    <source>
        <strain evidence="4 5">DSM 21339</strain>
    </source>
</reference>
<evidence type="ECO:0000259" key="3">
    <source>
        <dbReference type="PROSITE" id="PS51146"/>
    </source>
</evidence>
<dbReference type="KEGG" id="mzi:HWN40_03695"/>
<dbReference type="GO" id="GO:0005524">
    <property type="term" value="F:ATP binding"/>
    <property type="evidence" value="ECO:0007669"/>
    <property type="project" value="UniProtKB-KW"/>
</dbReference>
<dbReference type="PROSITE" id="PS51146">
    <property type="entry name" value="KAIC"/>
    <property type="match status" value="1"/>
</dbReference>
<feature type="domain" description="KaiC" evidence="3">
    <location>
        <begin position="4"/>
        <end position="250"/>
    </location>
</feature>
<dbReference type="PANTHER" id="PTHR43637:SF2">
    <property type="entry name" value="PROTEIN GVPD 1"/>
    <property type="match status" value="1"/>
</dbReference>
<proteinExistence type="predicted"/>
<dbReference type="SUPFAM" id="SSF52540">
    <property type="entry name" value="P-loop containing nucleoside triphosphate hydrolases"/>
    <property type="match status" value="1"/>
</dbReference>
<dbReference type="AlphaFoldDB" id="A0A7D5I3J8"/>
<dbReference type="Pfam" id="PF06745">
    <property type="entry name" value="ATPase"/>
    <property type="match status" value="1"/>
</dbReference>
<protein>
    <submittedName>
        <fullName evidence="4">Resolvase</fullName>
    </submittedName>
</protein>
<dbReference type="InterPro" id="IPR014774">
    <property type="entry name" value="KaiC-like_dom"/>
</dbReference>
<accession>A0A7D5I3J8</accession>
<dbReference type="InterPro" id="IPR010624">
    <property type="entry name" value="KaiC_dom"/>
</dbReference>
<dbReference type="GeneID" id="55820748"/>
<keyword evidence="1" id="KW-0547">Nucleotide-binding</keyword>
<keyword evidence="2" id="KW-0067">ATP-binding</keyword>
<dbReference type="Proteomes" id="UP000509594">
    <property type="component" value="Chromosome"/>
</dbReference>
<dbReference type="EMBL" id="CP058215">
    <property type="protein sequence ID" value="QLC49428.1"/>
    <property type="molecule type" value="Genomic_DNA"/>
</dbReference>
<dbReference type="Gene3D" id="3.40.50.300">
    <property type="entry name" value="P-loop containing nucleotide triphosphate hydrolases"/>
    <property type="match status" value="1"/>
</dbReference>
<dbReference type="RefSeq" id="WP_176964491.1">
    <property type="nucleotide sequence ID" value="NZ_CP058215.1"/>
</dbReference>
<evidence type="ECO:0000256" key="1">
    <source>
        <dbReference type="ARBA" id="ARBA00022741"/>
    </source>
</evidence>
<name>A0A7D5I3J8_9EURY</name>
<dbReference type="OrthoDB" id="27015at2157"/>